<feature type="region of interest" description="Disordered" evidence="1">
    <location>
        <begin position="88"/>
        <end position="109"/>
    </location>
</feature>
<comment type="caution">
    <text evidence="2">The sequence shown here is derived from an EMBL/GenBank/DDBJ whole genome shotgun (WGS) entry which is preliminary data.</text>
</comment>
<dbReference type="AlphaFoldDB" id="A0A8X6TK09"/>
<keyword evidence="3" id="KW-1185">Reference proteome</keyword>
<protein>
    <submittedName>
        <fullName evidence="2">Uncharacterized protein</fullName>
    </submittedName>
</protein>
<reference evidence="2" key="1">
    <citation type="submission" date="2020-08" db="EMBL/GenBank/DDBJ databases">
        <title>Multicomponent nature underlies the extraordinary mechanical properties of spider dragline silk.</title>
        <authorList>
            <person name="Kono N."/>
            <person name="Nakamura H."/>
            <person name="Mori M."/>
            <person name="Yoshida Y."/>
            <person name="Ohtoshi R."/>
            <person name="Malay A.D."/>
            <person name="Moran D.A.P."/>
            <person name="Tomita M."/>
            <person name="Numata K."/>
            <person name="Arakawa K."/>
        </authorList>
    </citation>
    <scope>NUCLEOTIDE SEQUENCE</scope>
</reference>
<gene>
    <name evidence="2" type="ORF">NPIL_363491</name>
</gene>
<feature type="region of interest" description="Disordered" evidence="1">
    <location>
        <begin position="1"/>
        <end position="34"/>
    </location>
</feature>
<accession>A0A8X6TK09</accession>
<proteinExistence type="predicted"/>
<evidence type="ECO:0000313" key="3">
    <source>
        <dbReference type="Proteomes" id="UP000887013"/>
    </source>
</evidence>
<evidence type="ECO:0000313" key="2">
    <source>
        <dbReference type="EMBL" id="GFT16217.1"/>
    </source>
</evidence>
<organism evidence="2 3">
    <name type="scientific">Nephila pilipes</name>
    <name type="common">Giant wood spider</name>
    <name type="synonym">Nephila maculata</name>
    <dbReference type="NCBI Taxonomy" id="299642"/>
    <lineage>
        <taxon>Eukaryota</taxon>
        <taxon>Metazoa</taxon>
        <taxon>Ecdysozoa</taxon>
        <taxon>Arthropoda</taxon>
        <taxon>Chelicerata</taxon>
        <taxon>Arachnida</taxon>
        <taxon>Araneae</taxon>
        <taxon>Araneomorphae</taxon>
        <taxon>Entelegynae</taxon>
        <taxon>Araneoidea</taxon>
        <taxon>Nephilidae</taxon>
        <taxon>Nephila</taxon>
    </lineage>
</organism>
<name>A0A8X6TK09_NEPPI</name>
<sequence length="130" mass="15441">MAMNFNEQQDMEHSDDSRCSTPSQSEDTRIHCHRRRKIEHRVRCAVQPKEHYRDQLALMKTLPGNSENHEFKVIWNLFTNKEQILHQPEGRTGNHIPKSSGKGSRDNVRVANRRFKVRSETKSLWEEFRT</sequence>
<dbReference type="EMBL" id="BMAW01009892">
    <property type="protein sequence ID" value="GFT16217.1"/>
    <property type="molecule type" value="Genomic_DNA"/>
</dbReference>
<evidence type="ECO:0000256" key="1">
    <source>
        <dbReference type="SAM" id="MobiDB-lite"/>
    </source>
</evidence>
<dbReference type="Proteomes" id="UP000887013">
    <property type="component" value="Unassembled WGS sequence"/>
</dbReference>